<dbReference type="InterPro" id="IPR036249">
    <property type="entry name" value="Thioredoxin-like_sf"/>
</dbReference>
<gene>
    <name evidence="6" type="ORF">MOP44_24650</name>
</gene>
<dbReference type="PROSITE" id="PS51352">
    <property type="entry name" value="THIOREDOXIN_2"/>
    <property type="match status" value="1"/>
</dbReference>
<keyword evidence="4" id="KW-1015">Disulfide bond</keyword>
<keyword evidence="7" id="KW-1185">Reference proteome</keyword>
<keyword evidence="2 3" id="KW-0186">Copper</keyword>
<dbReference type="Gene3D" id="2.40.50.320">
    <property type="entry name" value="Copper binding periplasmic protein CusF"/>
    <property type="match status" value="1"/>
</dbReference>
<dbReference type="EMBL" id="CP093313">
    <property type="protein sequence ID" value="UWZ83740.1"/>
    <property type="molecule type" value="Genomic_DNA"/>
</dbReference>
<dbReference type="InterPro" id="IPR021647">
    <property type="entry name" value="CusF_Ec"/>
</dbReference>
<dbReference type="RefSeq" id="WP_260793127.1">
    <property type="nucleotide sequence ID" value="NZ_CP093313.1"/>
</dbReference>
<dbReference type="Proteomes" id="UP001059380">
    <property type="component" value="Chromosome"/>
</dbReference>
<dbReference type="Pfam" id="PF02630">
    <property type="entry name" value="SCO1-SenC"/>
    <property type="match status" value="1"/>
</dbReference>
<protein>
    <submittedName>
        <fullName evidence="6">SCO family protein</fullName>
    </submittedName>
</protein>
<dbReference type="PANTHER" id="PTHR12151">
    <property type="entry name" value="ELECTRON TRANSPORT PROTIN SCO1/SENC FAMILY MEMBER"/>
    <property type="match status" value="1"/>
</dbReference>
<evidence type="ECO:0000256" key="2">
    <source>
        <dbReference type="ARBA" id="ARBA00023008"/>
    </source>
</evidence>
<name>A0A9J7BLH9_9BACT</name>
<dbReference type="GO" id="GO:0046872">
    <property type="term" value="F:metal ion binding"/>
    <property type="evidence" value="ECO:0007669"/>
    <property type="project" value="UniProtKB-KW"/>
</dbReference>
<feature type="binding site" evidence="3">
    <location>
        <position position="262"/>
    </location>
    <ligand>
        <name>Cu cation</name>
        <dbReference type="ChEBI" id="CHEBI:23378"/>
    </ligand>
</feature>
<dbReference type="InterPro" id="IPR013766">
    <property type="entry name" value="Thioredoxin_domain"/>
</dbReference>
<feature type="binding site" evidence="3">
    <location>
        <position position="166"/>
    </location>
    <ligand>
        <name>Cu cation</name>
        <dbReference type="ChEBI" id="CHEBI:23378"/>
    </ligand>
</feature>
<keyword evidence="3" id="KW-0479">Metal-binding</keyword>
<accession>A0A9J7BLH9</accession>
<evidence type="ECO:0000256" key="4">
    <source>
        <dbReference type="PIRSR" id="PIRSR603782-2"/>
    </source>
</evidence>
<evidence type="ECO:0000313" key="7">
    <source>
        <dbReference type="Proteomes" id="UP001059380"/>
    </source>
</evidence>
<dbReference type="AlphaFoldDB" id="A0A9J7BLH9"/>
<dbReference type="KEGG" id="orp:MOP44_24650"/>
<dbReference type="PANTHER" id="PTHR12151:SF25">
    <property type="entry name" value="LINALOOL DEHYDRATASE_ISOMERASE DOMAIN-CONTAINING PROTEIN"/>
    <property type="match status" value="1"/>
</dbReference>
<feature type="binding site" evidence="3">
    <location>
        <position position="172"/>
    </location>
    <ligand>
        <name>Cu cation</name>
        <dbReference type="ChEBI" id="CHEBI:23378"/>
    </ligand>
</feature>
<organism evidence="6 7">
    <name type="scientific">Occallatibacter riparius</name>
    <dbReference type="NCBI Taxonomy" id="1002689"/>
    <lineage>
        <taxon>Bacteria</taxon>
        <taxon>Pseudomonadati</taxon>
        <taxon>Acidobacteriota</taxon>
        <taxon>Terriglobia</taxon>
        <taxon>Terriglobales</taxon>
        <taxon>Acidobacteriaceae</taxon>
        <taxon>Occallatibacter</taxon>
    </lineage>
</organism>
<dbReference type="InterPro" id="IPR042230">
    <property type="entry name" value="CusF_sf"/>
</dbReference>
<dbReference type="Pfam" id="PF11604">
    <property type="entry name" value="CusF_Ec"/>
    <property type="match status" value="1"/>
</dbReference>
<dbReference type="Gene3D" id="3.40.30.10">
    <property type="entry name" value="Glutaredoxin"/>
    <property type="match status" value="1"/>
</dbReference>
<evidence type="ECO:0000256" key="3">
    <source>
        <dbReference type="PIRSR" id="PIRSR603782-1"/>
    </source>
</evidence>
<reference evidence="6" key="1">
    <citation type="submission" date="2021-04" db="EMBL/GenBank/DDBJ databases">
        <title>Phylogenetic analysis of Acidobacteriaceae.</title>
        <authorList>
            <person name="Qiu L."/>
            <person name="Zhang Q."/>
        </authorList>
    </citation>
    <scope>NUCLEOTIDE SEQUENCE</scope>
    <source>
        <strain evidence="6">DSM 25168</strain>
    </source>
</reference>
<evidence type="ECO:0000256" key="1">
    <source>
        <dbReference type="ARBA" id="ARBA00010996"/>
    </source>
</evidence>
<dbReference type="InterPro" id="IPR003782">
    <property type="entry name" value="SCO1/SenC"/>
</dbReference>
<feature type="disulfide bond" description="Redox-active" evidence="4">
    <location>
        <begin position="166"/>
        <end position="172"/>
    </location>
</feature>
<dbReference type="CDD" id="cd02968">
    <property type="entry name" value="SCO"/>
    <property type="match status" value="1"/>
</dbReference>
<comment type="similarity">
    <text evidence="1">Belongs to the SCO1/2 family.</text>
</comment>
<feature type="domain" description="Thioredoxin" evidence="5">
    <location>
        <begin position="128"/>
        <end position="298"/>
    </location>
</feature>
<sequence>MIRRLLTSSFLAAAILSGCHSTPRPDAPSAATDPRFKVYKMRGKVMSVNVAKSEVTVNHEAIPGFMEAMTMPYKVKDPNVVTELHGGDVITADVLVSQDPDADVLLDHIVVVGQGKPDYKPKVQYHVPAPGDQVPDFKLRNQDGRAISLSQFRGKQLLITFIYTRCPLPDFCPRVTREFAQINRQLQADPSLYNKTHLLCVSFDPANDTPERLRAYGATYMGSDSKSAFSHWDFAVPDEATVDKMAQYFDVGLTRDGDSITHTLSTTLVGADGKVVQFYPGNDWTVDQVLGDVKHAAGA</sequence>
<proteinExistence type="inferred from homology"/>
<evidence type="ECO:0000313" key="6">
    <source>
        <dbReference type="EMBL" id="UWZ83740.1"/>
    </source>
</evidence>
<dbReference type="PROSITE" id="PS51257">
    <property type="entry name" value="PROKAR_LIPOPROTEIN"/>
    <property type="match status" value="1"/>
</dbReference>
<evidence type="ECO:0000259" key="5">
    <source>
        <dbReference type="PROSITE" id="PS51352"/>
    </source>
</evidence>
<dbReference type="SUPFAM" id="SSF52833">
    <property type="entry name" value="Thioredoxin-like"/>
    <property type="match status" value="1"/>
</dbReference>